<reference evidence="1" key="1">
    <citation type="submission" date="2020-11" db="EMBL/GenBank/DDBJ databases">
        <authorList>
            <person name="Tran Van P."/>
        </authorList>
    </citation>
    <scope>NUCLEOTIDE SEQUENCE</scope>
</reference>
<sequence>MPGTTYRLTRDYTNKTIPSVEDMVNEFNDIFAHNIQAIYRATHTRPNPGTELSSVVIKTLWGTNNLGLKLPTQFTAF</sequence>
<proteinExistence type="predicted"/>
<dbReference type="AlphaFoldDB" id="A0A7R9LUS7"/>
<gene>
    <name evidence="1" type="ORF">ONB1V03_LOCUS6675</name>
</gene>
<dbReference type="EMBL" id="CAJPVJ010003098">
    <property type="protein sequence ID" value="CAG2167163.1"/>
    <property type="molecule type" value="Genomic_DNA"/>
</dbReference>
<organism evidence="1">
    <name type="scientific">Oppiella nova</name>
    <dbReference type="NCBI Taxonomy" id="334625"/>
    <lineage>
        <taxon>Eukaryota</taxon>
        <taxon>Metazoa</taxon>
        <taxon>Ecdysozoa</taxon>
        <taxon>Arthropoda</taxon>
        <taxon>Chelicerata</taxon>
        <taxon>Arachnida</taxon>
        <taxon>Acari</taxon>
        <taxon>Acariformes</taxon>
        <taxon>Sarcoptiformes</taxon>
        <taxon>Oribatida</taxon>
        <taxon>Brachypylina</taxon>
        <taxon>Oppioidea</taxon>
        <taxon>Oppiidae</taxon>
        <taxon>Oppiella</taxon>
    </lineage>
</organism>
<evidence type="ECO:0000313" key="2">
    <source>
        <dbReference type="Proteomes" id="UP000728032"/>
    </source>
</evidence>
<accession>A0A7R9LUS7</accession>
<protein>
    <submittedName>
        <fullName evidence="1">Uncharacterized protein</fullName>
    </submittedName>
</protein>
<name>A0A7R9LUS7_9ACAR</name>
<evidence type="ECO:0000313" key="1">
    <source>
        <dbReference type="EMBL" id="CAD7648287.1"/>
    </source>
</evidence>
<keyword evidence="2" id="KW-1185">Reference proteome</keyword>
<dbReference type="Proteomes" id="UP000728032">
    <property type="component" value="Unassembled WGS sequence"/>
</dbReference>
<dbReference type="EMBL" id="OC917923">
    <property type="protein sequence ID" value="CAD7648287.1"/>
    <property type="molecule type" value="Genomic_DNA"/>
</dbReference>